<dbReference type="OrthoDB" id="4356994at2759"/>
<dbReference type="Gene3D" id="4.10.240.10">
    <property type="entry name" value="Zn(2)-C6 fungal-type DNA-binding domain"/>
    <property type="match status" value="1"/>
</dbReference>
<dbReference type="InterPro" id="IPR001138">
    <property type="entry name" value="Zn2Cys6_DnaBD"/>
</dbReference>
<evidence type="ECO:0000313" key="9">
    <source>
        <dbReference type="Proteomes" id="UP000799291"/>
    </source>
</evidence>
<dbReference type="PROSITE" id="PS50048">
    <property type="entry name" value="ZN2_CY6_FUNGAL_2"/>
    <property type="match status" value="1"/>
</dbReference>
<dbReference type="InterPro" id="IPR036864">
    <property type="entry name" value="Zn2-C6_fun-type_DNA-bd_sf"/>
</dbReference>
<feature type="region of interest" description="Disordered" evidence="6">
    <location>
        <begin position="38"/>
        <end position="67"/>
    </location>
</feature>
<keyword evidence="9" id="KW-1185">Reference proteome</keyword>
<organism evidence="8 9">
    <name type="scientific">Lentithecium fluviatile CBS 122367</name>
    <dbReference type="NCBI Taxonomy" id="1168545"/>
    <lineage>
        <taxon>Eukaryota</taxon>
        <taxon>Fungi</taxon>
        <taxon>Dikarya</taxon>
        <taxon>Ascomycota</taxon>
        <taxon>Pezizomycotina</taxon>
        <taxon>Dothideomycetes</taxon>
        <taxon>Pleosporomycetidae</taxon>
        <taxon>Pleosporales</taxon>
        <taxon>Massarineae</taxon>
        <taxon>Lentitheciaceae</taxon>
        <taxon>Lentithecium</taxon>
    </lineage>
</organism>
<evidence type="ECO:0000256" key="2">
    <source>
        <dbReference type="ARBA" id="ARBA00023015"/>
    </source>
</evidence>
<gene>
    <name evidence="8" type="ORF">K458DRAFT_412580</name>
</gene>
<evidence type="ECO:0000313" key="8">
    <source>
        <dbReference type="EMBL" id="KAF2691279.1"/>
    </source>
</evidence>
<dbReference type="CDD" id="cd00067">
    <property type="entry name" value="GAL4"/>
    <property type="match status" value="1"/>
</dbReference>
<accession>A0A6G1JM96</accession>
<evidence type="ECO:0000259" key="7">
    <source>
        <dbReference type="PROSITE" id="PS50048"/>
    </source>
</evidence>
<feature type="region of interest" description="Disordered" evidence="6">
    <location>
        <begin position="144"/>
        <end position="184"/>
    </location>
</feature>
<dbReference type="PANTHER" id="PTHR47540:SF4">
    <property type="entry name" value="TRANSCRIPTION FACTOR RGLT"/>
    <property type="match status" value="1"/>
</dbReference>
<dbReference type="EMBL" id="MU005570">
    <property type="protein sequence ID" value="KAF2691279.1"/>
    <property type="molecule type" value="Genomic_DNA"/>
</dbReference>
<dbReference type="GO" id="GO:0043565">
    <property type="term" value="F:sequence-specific DNA binding"/>
    <property type="evidence" value="ECO:0007669"/>
    <property type="project" value="TreeGrafter"/>
</dbReference>
<dbReference type="AlphaFoldDB" id="A0A6G1JM96"/>
<dbReference type="Proteomes" id="UP000799291">
    <property type="component" value="Unassembled WGS sequence"/>
</dbReference>
<keyword evidence="3" id="KW-0238">DNA-binding</keyword>
<dbReference type="PANTHER" id="PTHR47540">
    <property type="entry name" value="THIAMINE REPRESSIBLE GENES REGULATORY PROTEIN THI5"/>
    <property type="match status" value="1"/>
</dbReference>
<evidence type="ECO:0000256" key="1">
    <source>
        <dbReference type="ARBA" id="ARBA00004123"/>
    </source>
</evidence>
<proteinExistence type="predicted"/>
<dbReference type="GO" id="GO:0000981">
    <property type="term" value="F:DNA-binding transcription factor activity, RNA polymerase II-specific"/>
    <property type="evidence" value="ECO:0007669"/>
    <property type="project" value="InterPro"/>
</dbReference>
<reference evidence="8" key="1">
    <citation type="journal article" date="2020" name="Stud. Mycol.">
        <title>101 Dothideomycetes genomes: a test case for predicting lifestyles and emergence of pathogens.</title>
        <authorList>
            <person name="Haridas S."/>
            <person name="Albert R."/>
            <person name="Binder M."/>
            <person name="Bloem J."/>
            <person name="Labutti K."/>
            <person name="Salamov A."/>
            <person name="Andreopoulos B."/>
            <person name="Baker S."/>
            <person name="Barry K."/>
            <person name="Bills G."/>
            <person name="Bluhm B."/>
            <person name="Cannon C."/>
            <person name="Castanera R."/>
            <person name="Culley D."/>
            <person name="Daum C."/>
            <person name="Ezra D."/>
            <person name="Gonzalez J."/>
            <person name="Henrissat B."/>
            <person name="Kuo A."/>
            <person name="Liang C."/>
            <person name="Lipzen A."/>
            <person name="Lutzoni F."/>
            <person name="Magnuson J."/>
            <person name="Mondo S."/>
            <person name="Nolan M."/>
            <person name="Ohm R."/>
            <person name="Pangilinan J."/>
            <person name="Park H.-J."/>
            <person name="Ramirez L."/>
            <person name="Alfaro M."/>
            <person name="Sun H."/>
            <person name="Tritt A."/>
            <person name="Yoshinaga Y."/>
            <person name="Zwiers L.-H."/>
            <person name="Turgeon B."/>
            <person name="Goodwin S."/>
            <person name="Spatafora J."/>
            <person name="Crous P."/>
            <person name="Grigoriev I."/>
        </authorList>
    </citation>
    <scope>NUCLEOTIDE SEQUENCE</scope>
    <source>
        <strain evidence="8">CBS 122367</strain>
    </source>
</reference>
<feature type="domain" description="Zn(2)-C6 fungal-type" evidence="7">
    <location>
        <begin position="9"/>
        <end position="39"/>
    </location>
</feature>
<dbReference type="GO" id="GO:0008270">
    <property type="term" value="F:zinc ion binding"/>
    <property type="evidence" value="ECO:0007669"/>
    <property type="project" value="InterPro"/>
</dbReference>
<evidence type="ECO:0000256" key="6">
    <source>
        <dbReference type="SAM" id="MobiDB-lite"/>
    </source>
</evidence>
<evidence type="ECO:0000256" key="5">
    <source>
        <dbReference type="ARBA" id="ARBA00023242"/>
    </source>
</evidence>
<name>A0A6G1JM96_9PLEO</name>
<keyword evidence="2" id="KW-0805">Transcription regulation</keyword>
<dbReference type="GO" id="GO:0045944">
    <property type="term" value="P:positive regulation of transcription by RNA polymerase II"/>
    <property type="evidence" value="ECO:0007669"/>
    <property type="project" value="TreeGrafter"/>
</dbReference>
<feature type="compositionally biased region" description="Polar residues" evidence="6">
    <location>
        <begin position="144"/>
        <end position="165"/>
    </location>
</feature>
<comment type="subcellular location">
    <subcellularLocation>
        <location evidence="1">Nucleus</location>
    </subcellularLocation>
</comment>
<dbReference type="PROSITE" id="PS00463">
    <property type="entry name" value="ZN2_CY6_FUNGAL_1"/>
    <property type="match status" value="1"/>
</dbReference>
<sequence>MQTDKLHAACDECRTRKLKCSGDTPACARCERESIMCNYSPQKPMGRPRKRRREDVASEQALELQTANTPISESFTVPSFSDIGLLSPGGLGEFSGYAQFQDNEDLSNALLPTSFPEGGNFGHGPTQALDFNLDQIDPTIDPSLWQQPLPNNTIDNIASATTPLSNPQPQSQPQSQSQSPPETDIGPCTCFSIMYLTITDLQSLTNLSFPTVVPRLRQAMITAIQIINCERCPTNAFSAIQNVQSVAAVLSALAERFHKVLMEIEREAQELENEGKKKPFRVGDSSPENIHLHTGAPDCPMAFEIELSPSDWKKFAKQGLKYEVLGGGQNKAPLINLITAMEERQRRWHADKSMYSKERARLFGAHEHCSNKGEEAMCLRMVHQVRRMIDCMDWES</sequence>
<dbReference type="SUPFAM" id="SSF57701">
    <property type="entry name" value="Zn2/Cys6 DNA-binding domain"/>
    <property type="match status" value="1"/>
</dbReference>
<dbReference type="InterPro" id="IPR051711">
    <property type="entry name" value="Stress_Response_Reg"/>
</dbReference>
<evidence type="ECO:0000256" key="3">
    <source>
        <dbReference type="ARBA" id="ARBA00023125"/>
    </source>
</evidence>
<dbReference type="Pfam" id="PF00172">
    <property type="entry name" value="Zn_clus"/>
    <property type="match status" value="1"/>
</dbReference>
<evidence type="ECO:0000256" key="4">
    <source>
        <dbReference type="ARBA" id="ARBA00023163"/>
    </source>
</evidence>
<protein>
    <recommendedName>
        <fullName evidence="7">Zn(2)-C6 fungal-type domain-containing protein</fullName>
    </recommendedName>
</protein>
<feature type="compositionally biased region" description="Low complexity" evidence="6">
    <location>
        <begin position="167"/>
        <end position="181"/>
    </location>
</feature>
<dbReference type="SMART" id="SM00066">
    <property type="entry name" value="GAL4"/>
    <property type="match status" value="1"/>
</dbReference>
<keyword evidence="4" id="KW-0804">Transcription</keyword>
<dbReference type="GO" id="GO:0005634">
    <property type="term" value="C:nucleus"/>
    <property type="evidence" value="ECO:0007669"/>
    <property type="project" value="UniProtKB-SubCell"/>
</dbReference>
<keyword evidence="5" id="KW-0539">Nucleus</keyword>